<dbReference type="PANTHER" id="PTHR30185:SF13">
    <property type="entry name" value="LICABCH OPERON REGULATOR-RELATED"/>
    <property type="match status" value="1"/>
</dbReference>
<dbReference type="PATRIC" id="fig|1423796.3.peg.2068"/>
<dbReference type="STRING" id="1423796.FC24_GL002039"/>
<dbReference type="EMBL" id="AYYI01000062">
    <property type="protein sequence ID" value="KRM95705.1"/>
    <property type="molecule type" value="Genomic_DNA"/>
</dbReference>
<evidence type="ECO:0000313" key="5">
    <source>
        <dbReference type="Proteomes" id="UP000051638"/>
    </source>
</evidence>
<feature type="domain" description="Mga helix-turn-helix" evidence="3">
    <location>
        <begin position="82"/>
        <end position="162"/>
    </location>
</feature>
<reference evidence="4 5" key="1">
    <citation type="journal article" date="2015" name="Genome Announc.">
        <title>Expanding the biotechnology potential of lactobacilli through comparative genomics of 213 strains and associated genera.</title>
        <authorList>
            <person name="Sun Z."/>
            <person name="Harris H.M."/>
            <person name="McCann A."/>
            <person name="Guo C."/>
            <person name="Argimon S."/>
            <person name="Zhang W."/>
            <person name="Yang X."/>
            <person name="Jeffery I.B."/>
            <person name="Cooney J.C."/>
            <person name="Kagawa T.F."/>
            <person name="Liu W."/>
            <person name="Song Y."/>
            <person name="Salvetti E."/>
            <person name="Wrobel A."/>
            <person name="Rasinkangas P."/>
            <person name="Parkhill J."/>
            <person name="Rea M.C."/>
            <person name="O'Sullivan O."/>
            <person name="Ritari J."/>
            <person name="Douillard F.P."/>
            <person name="Paul Ross R."/>
            <person name="Yang R."/>
            <person name="Briner A.E."/>
            <person name="Felis G.E."/>
            <person name="de Vos W.M."/>
            <person name="Barrangou R."/>
            <person name="Klaenhammer T.R."/>
            <person name="Caufield P.W."/>
            <person name="Cui Y."/>
            <person name="Zhang H."/>
            <person name="O'Toole P.W."/>
        </authorList>
    </citation>
    <scope>NUCLEOTIDE SEQUENCE [LARGE SCALE GENOMIC DNA]</scope>
    <source>
        <strain evidence="4 5">DSM 20253</strain>
    </source>
</reference>
<proteinExistence type="predicted"/>
<accession>A0A0R2D567</accession>
<sequence>MLFEELFLEKADQQKFQMFRVLKTTDATSLTINDISDRLHLSYQQAYNTFQDLLRDMQALDDSLNSTTGRQKLLSQHTFKISLDQYRIFLLEQSLVFQFIDYLFQASNPTVADFCERHFVSKSTLLRKSTPVKHFMTRYSLRFSYTHLKITGNEMNIRYFLFIVYWIGFHGIKWPLHDFSEVAIRDAYLEKNPEHQDFIVTLQQVLLLGIIRVRVSRGYLVQDSRAFDLITAKNSLFAQLTFPDHFLPTVSTAKQQVEKKFFFFAQASLITSVPDYNQREAKLLNYFKTQNNPLWQIALALLNHLAQTYQTSLQTDNNLVMVSLLRALMTTAIIQENYPKIIEFLQSDTEKYANSPICQVIADFFTIPQVRKKMPQLYRKRQALSQYLCYLLHPQLQKFEIQKTVKIWLVAENSDLLTSDLLYFLDRISIAQILDQNASPADADLILTTIDAHAPLIKQLTQRRLPVLHWRLDAQESDYYSLYLKIKTIYAAK</sequence>
<dbReference type="RefSeq" id="WP_057874382.1">
    <property type="nucleotide sequence ID" value="NZ_AYYI01000062.1"/>
</dbReference>
<protein>
    <recommendedName>
        <fullName evidence="3">Mga helix-turn-helix domain-containing protein</fullName>
    </recommendedName>
</protein>
<dbReference type="InterPro" id="IPR036388">
    <property type="entry name" value="WH-like_DNA-bd_sf"/>
</dbReference>
<name>A0A0R2D567_9LACO</name>
<dbReference type="OrthoDB" id="2188960at2"/>
<evidence type="ECO:0000259" key="3">
    <source>
        <dbReference type="Pfam" id="PF05043"/>
    </source>
</evidence>
<evidence type="ECO:0000256" key="2">
    <source>
        <dbReference type="ARBA" id="ARBA00023163"/>
    </source>
</evidence>
<organism evidence="4 5">
    <name type="scientific">Loigolactobacillus rennini DSM 20253</name>
    <dbReference type="NCBI Taxonomy" id="1423796"/>
    <lineage>
        <taxon>Bacteria</taxon>
        <taxon>Bacillati</taxon>
        <taxon>Bacillota</taxon>
        <taxon>Bacilli</taxon>
        <taxon>Lactobacillales</taxon>
        <taxon>Lactobacillaceae</taxon>
        <taxon>Loigolactobacillus</taxon>
    </lineage>
</organism>
<keyword evidence="2" id="KW-0804">Transcription</keyword>
<dbReference type="InterPro" id="IPR050661">
    <property type="entry name" value="BglG_antiterminators"/>
</dbReference>
<dbReference type="PANTHER" id="PTHR30185">
    <property type="entry name" value="CRYPTIC BETA-GLUCOSIDE BGL OPERON ANTITERMINATOR"/>
    <property type="match status" value="1"/>
</dbReference>
<keyword evidence="5" id="KW-1185">Reference proteome</keyword>
<dbReference type="Proteomes" id="UP000051638">
    <property type="component" value="Unassembled WGS sequence"/>
</dbReference>
<gene>
    <name evidence="4" type="ORF">FC24_GL002039</name>
</gene>
<dbReference type="Pfam" id="PF05043">
    <property type="entry name" value="Mga"/>
    <property type="match status" value="1"/>
</dbReference>
<keyword evidence="1" id="KW-0805">Transcription regulation</keyword>
<evidence type="ECO:0000256" key="1">
    <source>
        <dbReference type="ARBA" id="ARBA00023015"/>
    </source>
</evidence>
<dbReference type="Gene3D" id="1.10.10.10">
    <property type="entry name" value="Winged helix-like DNA-binding domain superfamily/Winged helix DNA-binding domain"/>
    <property type="match status" value="1"/>
</dbReference>
<dbReference type="AlphaFoldDB" id="A0A0R2D567"/>
<evidence type="ECO:0000313" key="4">
    <source>
        <dbReference type="EMBL" id="KRM95705.1"/>
    </source>
</evidence>
<dbReference type="InterPro" id="IPR007737">
    <property type="entry name" value="Mga_HTH"/>
</dbReference>
<comment type="caution">
    <text evidence="4">The sequence shown here is derived from an EMBL/GenBank/DDBJ whole genome shotgun (WGS) entry which is preliminary data.</text>
</comment>